<comment type="caution">
    <text evidence="3">The sequence shown here is derived from an EMBL/GenBank/DDBJ whole genome shotgun (WGS) entry which is preliminary data.</text>
</comment>
<dbReference type="GO" id="GO:0046872">
    <property type="term" value="F:metal ion binding"/>
    <property type="evidence" value="ECO:0007669"/>
    <property type="project" value="InterPro"/>
</dbReference>
<dbReference type="EMBL" id="VUOB01000052">
    <property type="protein sequence ID" value="KAA2256339.1"/>
    <property type="molecule type" value="Genomic_DNA"/>
</dbReference>
<dbReference type="OrthoDB" id="5118203at2"/>
<organism evidence="3 4">
    <name type="scientific">Solihabitans fulvus</name>
    <dbReference type="NCBI Taxonomy" id="1892852"/>
    <lineage>
        <taxon>Bacteria</taxon>
        <taxon>Bacillati</taxon>
        <taxon>Actinomycetota</taxon>
        <taxon>Actinomycetes</taxon>
        <taxon>Pseudonocardiales</taxon>
        <taxon>Pseudonocardiaceae</taxon>
        <taxon>Solihabitans</taxon>
    </lineage>
</organism>
<keyword evidence="3" id="KW-0413">Isomerase</keyword>
<dbReference type="SUPFAM" id="SSF109854">
    <property type="entry name" value="DinB/YfiT-like putative metalloenzymes"/>
    <property type="match status" value="1"/>
</dbReference>
<name>A0A5B2X0F7_9PSEU</name>
<dbReference type="InterPro" id="IPR017517">
    <property type="entry name" value="Maleyloyr_isom"/>
</dbReference>
<dbReference type="NCBIfam" id="TIGR03083">
    <property type="entry name" value="maleylpyruvate isomerase family mycothiol-dependent enzyme"/>
    <property type="match status" value="1"/>
</dbReference>
<dbReference type="Proteomes" id="UP000323454">
    <property type="component" value="Unassembled WGS sequence"/>
</dbReference>
<dbReference type="InterPro" id="IPR024344">
    <property type="entry name" value="MDMPI_metal-binding"/>
</dbReference>
<evidence type="ECO:0000259" key="2">
    <source>
        <dbReference type="Pfam" id="PF11716"/>
    </source>
</evidence>
<evidence type="ECO:0000313" key="4">
    <source>
        <dbReference type="Proteomes" id="UP000323454"/>
    </source>
</evidence>
<dbReference type="Pfam" id="PF11716">
    <property type="entry name" value="MDMPI_N"/>
    <property type="match status" value="1"/>
</dbReference>
<evidence type="ECO:0000256" key="1">
    <source>
        <dbReference type="SAM" id="MobiDB-lite"/>
    </source>
</evidence>
<sequence length="264" mass="28469">MSTAEPEVAADLTGDTVPPPREHSEAASSARRGMAAVAQATSRLYELVEEFDHAALREPSLLPGWSRAHVLSHLARQADAQVNLLTWARTGVEHPAYASRADRDADIAEGATRPVQLVRADLEAACQRLAVAAEQLPAAAWEAEVTNSVGQPVSAYSLPWARLRELWVHIVDLDRGVGFDDVPAEHVEVLIYDAVLYYAVKPGVPPVRLTVDLPGGRQAVWELGEPTENSAEVRGSANAMLGWLTGRETGSTLVGQPPTLPAWR</sequence>
<dbReference type="AlphaFoldDB" id="A0A5B2X0F7"/>
<evidence type="ECO:0000313" key="3">
    <source>
        <dbReference type="EMBL" id="KAA2256339.1"/>
    </source>
</evidence>
<reference evidence="3 4" key="1">
    <citation type="submission" date="2019-09" db="EMBL/GenBank/DDBJ databases">
        <title>Goodfellowia gen. nov., a new genus of the Pseudonocardineae related to Actinoalloteichus, containing Goodfellowia coeruleoviolacea gen. nov., comb. nov. gen. nov., comb. nov.</title>
        <authorList>
            <person name="Labeda D."/>
        </authorList>
    </citation>
    <scope>NUCLEOTIDE SEQUENCE [LARGE SCALE GENOMIC DNA]</scope>
    <source>
        <strain evidence="3 4">AN110305</strain>
    </source>
</reference>
<accession>A0A5B2X0F7</accession>
<dbReference type="InterPro" id="IPR036527">
    <property type="entry name" value="SCP2_sterol-bd_dom_sf"/>
</dbReference>
<dbReference type="InterPro" id="IPR034660">
    <property type="entry name" value="DinB/YfiT-like"/>
</dbReference>
<feature type="region of interest" description="Disordered" evidence="1">
    <location>
        <begin position="1"/>
        <end position="33"/>
    </location>
</feature>
<protein>
    <submittedName>
        <fullName evidence="3">Maleylpyruvate isomerase family mycothiol-dependent enzyme</fullName>
    </submittedName>
</protein>
<keyword evidence="4" id="KW-1185">Reference proteome</keyword>
<dbReference type="GO" id="GO:0016853">
    <property type="term" value="F:isomerase activity"/>
    <property type="evidence" value="ECO:0007669"/>
    <property type="project" value="UniProtKB-KW"/>
</dbReference>
<feature type="domain" description="Mycothiol-dependent maleylpyruvate isomerase metal-binding" evidence="2">
    <location>
        <begin position="38"/>
        <end position="173"/>
    </location>
</feature>
<reference evidence="3 4" key="2">
    <citation type="submission" date="2019-09" db="EMBL/GenBank/DDBJ databases">
        <authorList>
            <person name="Jin C."/>
        </authorList>
    </citation>
    <scope>NUCLEOTIDE SEQUENCE [LARGE SCALE GENOMIC DNA]</scope>
    <source>
        <strain evidence="3 4">AN110305</strain>
    </source>
</reference>
<dbReference type="SUPFAM" id="SSF55718">
    <property type="entry name" value="SCP-like"/>
    <property type="match status" value="1"/>
</dbReference>
<gene>
    <name evidence="3" type="ORF">F0L68_26515</name>
</gene>
<dbReference type="Gene3D" id="1.20.120.450">
    <property type="entry name" value="dinb family like domain"/>
    <property type="match status" value="1"/>
</dbReference>
<keyword evidence="3" id="KW-0670">Pyruvate</keyword>
<proteinExistence type="predicted"/>
<dbReference type="Gene3D" id="3.30.1050.20">
    <property type="match status" value="1"/>
</dbReference>